<feature type="region of interest" description="Disordered" evidence="1">
    <location>
        <begin position="1"/>
        <end position="65"/>
    </location>
</feature>
<dbReference type="Proteomes" id="UP001235712">
    <property type="component" value="Unassembled WGS sequence"/>
</dbReference>
<proteinExistence type="predicted"/>
<comment type="caution">
    <text evidence="2">The sequence shown here is derived from an EMBL/GenBank/DDBJ whole genome shotgun (WGS) entry which is preliminary data.</text>
</comment>
<dbReference type="EMBL" id="JAUSQZ010000001">
    <property type="protein sequence ID" value="MDP9831205.1"/>
    <property type="molecule type" value="Genomic_DNA"/>
</dbReference>
<evidence type="ECO:0000313" key="2">
    <source>
        <dbReference type="EMBL" id="MDP9831205.1"/>
    </source>
</evidence>
<name>A0ABT9PES0_9ACTN</name>
<sequence length="65" mass="6592">MLHEAAPGLVGGATVPPDTGDDAGDPHSYRHAPGRNGRRARGDDPPGRPDVLLALPGSGENGTQN</sequence>
<protein>
    <submittedName>
        <fullName evidence="2">Uncharacterized protein</fullName>
    </submittedName>
</protein>
<accession>A0ABT9PES0</accession>
<dbReference type="RefSeq" id="WP_307250747.1">
    <property type="nucleotide sequence ID" value="NZ_JAUSQZ010000001.1"/>
</dbReference>
<gene>
    <name evidence="2" type="ORF">J2S57_006954</name>
</gene>
<organism evidence="2 3">
    <name type="scientific">Kineosporia succinea</name>
    <dbReference type="NCBI Taxonomy" id="84632"/>
    <lineage>
        <taxon>Bacteria</taxon>
        <taxon>Bacillati</taxon>
        <taxon>Actinomycetota</taxon>
        <taxon>Actinomycetes</taxon>
        <taxon>Kineosporiales</taxon>
        <taxon>Kineosporiaceae</taxon>
        <taxon>Kineosporia</taxon>
    </lineage>
</organism>
<evidence type="ECO:0000313" key="3">
    <source>
        <dbReference type="Proteomes" id="UP001235712"/>
    </source>
</evidence>
<feature type="compositionally biased region" description="Basic residues" evidence="1">
    <location>
        <begin position="29"/>
        <end position="39"/>
    </location>
</feature>
<reference evidence="2 3" key="1">
    <citation type="submission" date="2023-07" db="EMBL/GenBank/DDBJ databases">
        <title>Sequencing the genomes of 1000 actinobacteria strains.</title>
        <authorList>
            <person name="Klenk H.-P."/>
        </authorList>
    </citation>
    <scope>NUCLEOTIDE SEQUENCE [LARGE SCALE GENOMIC DNA]</scope>
    <source>
        <strain evidence="2 3">DSM 44388</strain>
    </source>
</reference>
<evidence type="ECO:0000256" key="1">
    <source>
        <dbReference type="SAM" id="MobiDB-lite"/>
    </source>
</evidence>
<keyword evidence="3" id="KW-1185">Reference proteome</keyword>